<proteinExistence type="predicted"/>
<dbReference type="InterPro" id="IPR003347">
    <property type="entry name" value="JmjC_dom"/>
</dbReference>
<reference evidence="2" key="1">
    <citation type="thesis" date="2020" institute="ProQuest LLC" country="789 East Eisenhower Parkway, Ann Arbor, MI, USA">
        <title>Comparative Genomics and Chromosome Evolution.</title>
        <authorList>
            <person name="Mudd A.B."/>
        </authorList>
    </citation>
    <scope>NUCLEOTIDE SEQUENCE</scope>
    <source>
        <strain evidence="2">237g6f4</strain>
        <tissue evidence="2">Blood</tissue>
    </source>
</reference>
<dbReference type="SUPFAM" id="SSF51197">
    <property type="entry name" value="Clavaminate synthase-like"/>
    <property type="match status" value="1"/>
</dbReference>
<comment type="caution">
    <text evidence="2">The sequence shown here is derived from an EMBL/GenBank/DDBJ whole genome shotgun (WGS) entry which is preliminary data.</text>
</comment>
<dbReference type="EMBL" id="WNYA01012889">
    <property type="protein sequence ID" value="KAG8539821.1"/>
    <property type="molecule type" value="Genomic_DNA"/>
</dbReference>
<dbReference type="GO" id="GO:0000987">
    <property type="term" value="F:cis-regulatory region sequence-specific DNA binding"/>
    <property type="evidence" value="ECO:0007669"/>
    <property type="project" value="TreeGrafter"/>
</dbReference>
<dbReference type="InterPro" id="IPR041667">
    <property type="entry name" value="Cupin_8"/>
</dbReference>
<dbReference type="GO" id="GO:0005634">
    <property type="term" value="C:nucleus"/>
    <property type="evidence" value="ECO:0007669"/>
    <property type="project" value="TreeGrafter"/>
</dbReference>
<dbReference type="Proteomes" id="UP000824782">
    <property type="component" value="Unassembled WGS sequence"/>
</dbReference>
<dbReference type="PANTHER" id="PTHR12480:SF21">
    <property type="entry name" value="JMJC DOMAIN-CONTAINING PROTEIN 8"/>
    <property type="match status" value="1"/>
</dbReference>
<dbReference type="PROSITE" id="PS51184">
    <property type="entry name" value="JMJC"/>
    <property type="match status" value="1"/>
</dbReference>
<dbReference type="Gene3D" id="2.60.120.650">
    <property type="entry name" value="Cupin"/>
    <property type="match status" value="1"/>
</dbReference>
<gene>
    <name evidence="2" type="ORF">GDO81_020300</name>
</gene>
<sequence length="346" mass="39699">MYVRQGFVVSRCMPGNVVSPRPPPALRDAQTLRFPACRAARLVWMPCEWPGGVSAEDCRDFLFHIIRIPAQRGPEALLDLMAGTTHFYLLLHVVAALALETEDPQCDGGWQWSHYSPVQEEERCTVERRDGAITYSEFIEQYAYKRPVIIQGITDNSEFRSLCRREKLLQMYGDRSVRLSTANTYSYDKVDVPFQEYVEHLLRPQDLDSLGVDTLYFFGDNNFTEWGSLFQKYIPPPFKLPGTTGAYSFGIAGSGTGVPFHWHGPGYSEVIYGRKRWFLYPPDKTPEFNPNRTTLSWMLETYPLLPAAERPIECTIRPGEVLYFPDHWWHATLNLDTSVFISTFLG</sequence>
<dbReference type="AlphaFoldDB" id="A0AAV6YSB6"/>
<dbReference type="InterPro" id="IPR050910">
    <property type="entry name" value="JMJD6_ArgDemeth/LysHydrox"/>
</dbReference>
<dbReference type="PANTHER" id="PTHR12480">
    <property type="entry name" value="ARGININE DEMETHYLASE AND LYSYL-HYDROXYLASE JMJD"/>
    <property type="match status" value="1"/>
</dbReference>
<evidence type="ECO:0000313" key="2">
    <source>
        <dbReference type="EMBL" id="KAG8539821.1"/>
    </source>
</evidence>
<evidence type="ECO:0000313" key="3">
    <source>
        <dbReference type="Proteomes" id="UP000824782"/>
    </source>
</evidence>
<dbReference type="Pfam" id="PF13621">
    <property type="entry name" value="Cupin_8"/>
    <property type="match status" value="1"/>
</dbReference>
<organism evidence="2 3">
    <name type="scientific">Engystomops pustulosus</name>
    <name type="common">Tungara frog</name>
    <name type="synonym">Physalaemus pustulosus</name>
    <dbReference type="NCBI Taxonomy" id="76066"/>
    <lineage>
        <taxon>Eukaryota</taxon>
        <taxon>Metazoa</taxon>
        <taxon>Chordata</taxon>
        <taxon>Craniata</taxon>
        <taxon>Vertebrata</taxon>
        <taxon>Euteleostomi</taxon>
        <taxon>Amphibia</taxon>
        <taxon>Batrachia</taxon>
        <taxon>Anura</taxon>
        <taxon>Neobatrachia</taxon>
        <taxon>Hyloidea</taxon>
        <taxon>Leptodactylidae</taxon>
        <taxon>Leiuperinae</taxon>
        <taxon>Engystomops</taxon>
    </lineage>
</organism>
<name>A0AAV6YSB6_ENGPU</name>
<feature type="domain" description="JmjC" evidence="1">
    <location>
        <begin position="213"/>
        <end position="346"/>
    </location>
</feature>
<evidence type="ECO:0000259" key="1">
    <source>
        <dbReference type="PROSITE" id="PS51184"/>
    </source>
</evidence>
<keyword evidence="3" id="KW-1185">Reference proteome</keyword>
<accession>A0AAV6YSB6</accession>
<protein>
    <recommendedName>
        <fullName evidence="1">JmjC domain-containing protein</fullName>
    </recommendedName>
</protein>